<reference evidence="2" key="1">
    <citation type="submission" date="2023-10" db="EMBL/GenBank/DDBJ databases">
        <title>Genome assembly of Pristionchus species.</title>
        <authorList>
            <person name="Yoshida K."/>
            <person name="Sommer R.J."/>
        </authorList>
    </citation>
    <scope>NUCLEOTIDE SEQUENCE</scope>
    <source>
        <strain evidence="2">RS5133</strain>
    </source>
</reference>
<proteinExistence type="predicted"/>
<evidence type="ECO:0008006" key="4">
    <source>
        <dbReference type="Google" id="ProtNLM"/>
    </source>
</evidence>
<sequence>KEEHTVDQSEMVPQIISRKEEEVENTPKVSEADKISINNTKKTLSAERRAILEQIVTCPKGACDFRIQGAKIMDHIREFHGDGFLRDIEQEGAFDVHGDLACPFCREYSEHLMALKFHLDTCERRVHGMPIIQCLSHWQPFTSLFHLFEHAKESYCRAGVSITFH</sequence>
<protein>
    <recommendedName>
        <fullName evidence="4">C2H2-type domain-containing protein</fullName>
    </recommendedName>
</protein>
<organism evidence="2 3">
    <name type="scientific">Pristionchus fissidentatus</name>
    <dbReference type="NCBI Taxonomy" id="1538716"/>
    <lineage>
        <taxon>Eukaryota</taxon>
        <taxon>Metazoa</taxon>
        <taxon>Ecdysozoa</taxon>
        <taxon>Nematoda</taxon>
        <taxon>Chromadorea</taxon>
        <taxon>Rhabditida</taxon>
        <taxon>Rhabditina</taxon>
        <taxon>Diplogasteromorpha</taxon>
        <taxon>Diplogasteroidea</taxon>
        <taxon>Neodiplogasteridae</taxon>
        <taxon>Pristionchus</taxon>
    </lineage>
</organism>
<dbReference type="AlphaFoldDB" id="A0AAV5V7L6"/>
<accession>A0AAV5V7L6</accession>
<evidence type="ECO:0000313" key="3">
    <source>
        <dbReference type="Proteomes" id="UP001432322"/>
    </source>
</evidence>
<keyword evidence="3" id="KW-1185">Reference proteome</keyword>
<name>A0AAV5V7L6_9BILA</name>
<feature type="non-terminal residue" evidence="2">
    <location>
        <position position="1"/>
    </location>
</feature>
<evidence type="ECO:0000313" key="2">
    <source>
        <dbReference type="EMBL" id="GMT14233.1"/>
    </source>
</evidence>
<feature type="region of interest" description="Disordered" evidence="1">
    <location>
        <begin position="1"/>
        <end position="30"/>
    </location>
</feature>
<dbReference type="Proteomes" id="UP001432322">
    <property type="component" value="Unassembled WGS sequence"/>
</dbReference>
<dbReference type="EMBL" id="BTSY01000002">
    <property type="protein sequence ID" value="GMT14233.1"/>
    <property type="molecule type" value="Genomic_DNA"/>
</dbReference>
<comment type="caution">
    <text evidence="2">The sequence shown here is derived from an EMBL/GenBank/DDBJ whole genome shotgun (WGS) entry which is preliminary data.</text>
</comment>
<evidence type="ECO:0000256" key="1">
    <source>
        <dbReference type="SAM" id="MobiDB-lite"/>
    </source>
</evidence>
<gene>
    <name evidence="2" type="ORF">PFISCL1PPCAC_5530</name>
</gene>